<dbReference type="AlphaFoldDB" id="A0A1G6IHI3"/>
<keyword evidence="2" id="KW-1133">Transmembrane helix</keyword>
<organism evidence="3 4">
    <name type="scientific">Prauserella marina</name>
    <dbReference type="NCBI Taxonomy" id="530584"/>
    <lineage>
        <taxon>Bacteria</taxon>
        <taxon>Bacillati</taxon>
        <taxon>Actinomycetota</taxon>
        <taxon>Actinomycetes</taxon>
        <taxon>Pseudonocardiales</taxon>
        <taxon>Pseudonocardiaceae</taxon>
        <taxon>Prauserella</taxon>
    </lineage>
</organism>
<accession>A0A1G6IHI3</accession>
<keyword evidence="2" id="KW-0472">Membrane</keyword>
<keyword evidence="4" id="KW-1185">Reference proteome</keyword>
<evidence type="ECO:0000256" key="2">
    <source>
        <dbReference type="SAM" id="Phobius"/>
    </source>
</evidence>
<evidence type="ECO:0000313" key="3">
    <source>
        <dbReference type="EMBL" id="SDC05196.1"/>
    </source>
</evidence>
<gene>
    <name evidence="3" type="ORF">SAMN05421630_101235</name>
</gene>
<evidence type="ECO:0000256" key="1">
    <source>
        <dbReference type="SAM" id="MobiDB-lite"/>
    </source>
</evidence>
<dbReference type="SUPFAM" id="SSF81995">
    <property type="entry name" value="beta-sandwich domain of Sec23/24"/>
    <property type="match status" value="1"/>
</dbReference>
<feature type="compositionally biased region" description="Low complexity" evidence="1">
    <location>
        <begin position="19"/>
        <end position="42"/>
    </location>
</feature>
<dbReference type="Proteomes" id="UP000199494">
    <property type="component" value="Unassembled WGS sequence"/>
</dbReference>
<evidence type="ECO:0000313" key="4">
    <source>
        <dbReference type="Proteomes" id="UP000199494"/>
    </source>
</evidence>
<dbReference type="STRING" id="530584.SAMN05421630_101235"/>
<dbReference type="RefSeq" id="WP_245865948.1">
    <property type="nucleotide sequence ID" value="NZ_CP016353.1"/>
</dbReference>
<feature type="transmembrane region" description="Helical" evidence="2">
    <location>
        <begin position="160"/>
        <end position="181"/>
    </location>
</feature>
<feature type="compositionally biased region" description="Low complexity" evidence="1">
    <location>
        <begin position="1"/>
        <end position="11"/>
    </location>
</feature>
<feature type="transmembrane region" description="Helical" evidence="2">
    <location>
        <begin position="193"/>
        <end position="212"/>
    </location>
</feature>
<feature type="region of interest" description="Disordered" evidence="1">
    <location>
        <begin position="1"/>
        <end position="60"/>
    </location>
</feature>
<feature type="transmembrane region" description="Helical" evidence="2">
    <location>
        <begin position="110"/>
        <end position="131"/>
    </location>
</feature>
<feature type="transmembrane region" description="Helical" evidence="2">
    <location>
        <begin position="70"/>
        <end position="90"/>
    </location>
</feature>
<keyword evidence="2" id="KW-0812">Transmembrane</keyword>
<sequence>MSHPGPQWQQPQQPPPYPQQGYPQQGYPQQPYAQYPQAQPYAQPYPQPFPQQGYPQGPAGPLTLPGWGTLPVVAGVIATVVGMFALPWGGDLYFTDLRDLASVSRDGFTGHYLSWLGFLALAVLPVGLLPWTLGAARTTRSAGLVTGNWGRRLTWASFGWYRTTFVLRGLIAAIIHFVGLLNLTDGELGTLAAGPWVLLSGCVLAAIGGGIGPRKGPGLPRE</sequence>
<name>A0A1G6IHI3_9PSEU</name>
<dbReference type="EMBL" id="FMZE01000001">
    <property type="protein sequence ID" value="SDC05196.1"/>
    <property type="molecule type" value="Genomic_DNA"/>
</dbReference>
<protein>
    <submittedName>
        <fullName evidence="3">Uncharacterized protein</fullName>
    </submittedName>
</protein>
<reference evidence="3 4" key="1">
    <citation type="submission" date="2016-10" db="EMBL/GenBank/DDBJ databases">
        <authorList>
            <person name="de Groot N.N."/>
        </authorList>
    </citation>
    <scope>NUCLEOTIDE SEQUENCE [LARGE SCALE GENOMIC DNA]</scope>
    <source>
        <strain evidence="3 4">CGMCC 4.5506</strain>
    </source>
</reference>
<feature type="compositionally biased region" description="Low complexity" evidence="1">
    <location>
        <begin position="50"/>
        <end position="60"/>
    </location>
</feature>
<proteinExistence type="predicted"/>